<feature type="signal peptide" evidence="3">
    <location>
        <begin position="1"/>
        <end position="29"/>
    </location>
</feature>
<keyword evidence="6" id="KW-1185">Reference proteome</keyword>
<dbReference type="PROSITE" id="PS50050">
    <property type="entry name" value="TNFR_NGFR_2"/>
    <property type="match status" value="1"/>
</dbReference>
<comment type="caution">
    <text evidence="5">The sequence shown here is derived from an EMBL/GenBank/DDBJ whole genome shotgun (WGS) entry which is preliminary data.</text>
</comment>
<feature type="disulfide bond" evidence="1">
    <location>
        <begin position="91"/>
        <end position="109"/>
    </location>
</feature>
<name>A0AAE1D1W3_9GAST</name>
<evidence type="ECO:0000313" key="5">
    <source>
        <dbReference type="EMBL" id="KAK3752466.1"/>
    </source>
</evidence>
<gene>
    <name evidence="5" type="ORF">RRG08_032758</name>
</gene>
<dbReference type="SUPFAM" id="SSF57586">
    <property type="entry name" value="TNF receptor-like"/>
    <property type="match status" value="1"/>
</dbReference>
<dbReference type="Gene3D" id="2.10.50.10">
    <property type="entry name" value="Tumor Necrosis Factor Receptor, subunit A, domain 2"/>
    <property type="match status" value="1"/>
</dbReference>
<evidence type="ECO:0000256" key="1">
    <source>
        <dbReference type="PROSITE-ProRule" id="PRU00206"/>
    </source>
</evidence>
<dbReference type="InterPro" id="IPR001368">
    <property type="entry name" value="TNFR/NGFR_Cys_rich_reg"/>
</dbReference>
<feature type="domain" description="TNFR-Cys" evidence="4">
    <location>
        <begin position="69"/>
        <end position="109"/>
    </location>
</feature>
<keyword evidence="3" id="KW-0732">Signal</keyword>
<dbReference type="Pfam" id="PF00020">
    <property type="entry name" value="TNFR_c6"/>
    <property type="match status" value="1"/>
</dbReference>
<proteinExistence type="predicted"/>
<dbReference type="SMART" id="SM00208">
    <property type="entry name" value="TNFR"/>
    <property type="match status" value="2"/>
</dbReference>
<evidence type="ECO:0000256" key="3">
    <source>
        <dbReference type="SAM" id="SignalP"/>
    </source>
</evidence>
<evidence type="ECO:0000256" key="2">
    <source>
        <dbReference type="SAM" id="Phobius"/>
    </source>
</evidence>
<keyword evidence="2" id="KW-0812">Transmembrane</keyword>
<keyword evidence="1" id="KW-1015">Disulfide bond</keyword>
<feature type="transmembrane region" description="Helical" evidence="2">
    <location>
        <begin position="154"/>
        <end position="180"/>
    </location>
</feature>
<dbReference type="Proteomes" id="UP001283361">
    <property type="component" value="Unassembled WGS sequence"/>
</dbReference>
<organism evidence="5 6">
    <name type="scientific">Elysia crispata</name>
    <name type="common">lettuce slug</name>
    <dbReference type="NCBI Taxonomy" id="231223"/>
    <lineage>
        <taxon>Eukaryota</taxon>
        <taxon>Metazoa</taxon>
        <taxon>Spiralia</taxon>
        <taxon>Lophotrochozoa</taxon>
        <taxon>Mollusca</taxon>
        <taxon>Gastropoda</taxon>
        <taxon>Heterobranchia</taxon>
        <taxon>Euthyneura</taxon>
        <taxon>Panpulmonata</taxon>
        <taxon>Sacoglossa</taxon>
        <taxon>Placobranchoidea</taxon>
        <taxon>Plakobranchidae</taxon>
        <taxon>Elysia</taxon>
    </lineage>
</organism>
<keyword evidence="2" id="KW-0472">Membrane</keyword>
<sequence length="197" mass="22234">MSSSFQRAVYSSATLLILLLLCLIAKAKSSSRCKLDQYLENDICKPCWPQSPYYDIISNCTDTSNAMIRCKEHFYFDPYFEKDPCRICTVCEEGFSIAEPCSETNNTICCPQKGINCHKPSTNSTNSTPTFGSTDDSLKPDEANVNKKSTETNIVYIVVAIVCGLIVIVGVFLLFLWWMFKRYSGDYETLEPRVDSD</sequence>
<protein>
    <recommendedName>
        <fullName evidence="4">TNFR-Cys domain-containing protein</fullName>
    </recommendedName>
</protein>
<feature type="chain" id="PRO_5042184501" description="TNFR-Cys domain-containing protein" evidence="3">
    <location>
        <begin position="30"/>
        <end position="197"/>
    </location>
</feature>
<keyword evidence="2" id="KW-1133">Transmembrane helix</keyword>
<reference evidence="5" key="1">
    <citation type="journal article" date="2023" name="G3 (Bethesda)">
        <title>A reference genome for the long-term kleptoplast-retaining sea slug Elysia crispata morphotype clarki.</title>
        <authorList>
            <person name="Eastman K.E."/>
            <person name="Pendleton A.L."/>
            <person name="Shaikh M.A."/>
            <person name="Suttiyut T."/>
            <person name="Ogas R."/>
            <person name="Tomko P."/>
            <person name="Gavelis G."/>
            <person name="Widhalm J.R."/>
            <person name="Wisecaver J.H."/>
        </authorList>
    </citation>
    <scope>NUCLEOTIDE SEQUENCE</scope>
    <source>
        <strain evidence="5">ECLA1</strain>
    </source>
</reference>
<dbReference type="EMBL" id="JAWDGP010005762">
    <property type="protein sequence ID" value="KAK3752466.1"/>
    <property type="molecule type" value="Genomic_DNA"/>
</dbReference>
<feature type="disulfide bond" evidence="1">
    <location>
        <begin position="70"/>
        <end position="85"/>
    </location>
</feature>
<feature type="repeat" description="TNFR-Cys" evidence="1">
    <location>
        <begin position="69"/>
        <end position="109"/>
    </location>
</feature>
<feature type="disulfide bond" evidence="1">
    <location>
        <begin position="88"/>
        <end position="101"/>
    </location>
</feature>
<evidence type="ECO:0000313" key="6">
    <source>
        <dbReference type="Proteomes" id="UP001283361"/>
    </source>
</evidence>
<dbReference type="AlphaFoldDB" id="A0AAE1D1W3"/>
<accession>A0AAE1D1W3</accession>
<dbReference type="PROSITE" id="PS00652">
    <property type="entry name" value="TNFR_NGFR_1"/>
    <property type="match status" value="1"/>
</dbReference>
<evidence type="ECO:0000259" key="4">
    <source>
        <dbReference type="PROSITE" id="PS50050"/>
    </source>
</evidence>